<sequence length="269" mass="28920">MDIAARPACLALMLALGACSSGEERASTRPTSFDGEVLRIAVLRADGRTERFSSLRDEWYSWSWFPFMPNHSGRRWTMGKTDRDGVSLAYALVSWDNDDPTDYLSAGFWMRFDGARTTRRLNPADAEIVPFIDGPELDARHPPELPVSGTAAYAGSAGGVYRYRQPGAEPLAEEFTATITLEADFAAGTVAGCIGCVGDIALEREHLYALLGWRRGDAVAGHPPTGYEIRFAPAAIGATGGLEGASVAVTHPDRALVGTDGGWCGRVYS</sequence>
<feature type="non-terminal residue" evidence="1">
    <location>
        <position position="269"/>
    </location>
</feature>
<evidence type="ECO:0000313" key="1">
    <source>
        <dbReference type="EMBL" id="MXY34932.1"/>
    </source>
</evidence>
<reference evidence="1" key="1">
    <citation type="submission" date="2019-09" db="EMBL/GenBank/DDBJ databases">
        <title>Characterisation of the sponge microbiome using genome-centric metagenomics.</title>
        <authorList>
            <person name="Engelberts J.P."/>
            <person name="Robbins S.J."/>
            <person name="De Goeij J.M."/>
            <person name="Aranda M."/>
            <person name="Bell S.C."/>
            <person name="Webster N.S."/>
        </authorList>
    </citation>
    <scope>NUCLEOTIDE SEQUENCE</scope>
    <source>
        <strain evidence="1">SB0664_bin_43</strain>
    </source>
</reference>
<dbReference type="EMBL" id="VXRY01000526">
    <property type="protein sequence ID" value="MXY34932.1"/>
    <property type="molecule type" value="Genomic_DNA"/>
</dbReference>
<comment type="caution">
    <text evidence="1">The sequence shown here is derived from an EMBL/GenBank/DDBJ whole genome shotgun (WGS) entry which is preliminary data.</text>
</comment>
<dbReference type="AlphaFoldDB" id="A0A6B0Y482"/>
<dbReference type="PROSITE" id="PS51257">
    <property type="entry name" value="PROKAR_LIPOPROTEIN"/>
    <property type="match status" value="1"/>
</dbReference>
<protein>
    <submittedName>
        <fullName evidence="1">Transferrin-binding protein-like solute binding protein</fullName>
    </submittedName>
</protein>
<accession>A0A6B0Y482</accession>
<name>A0A6B0Y482_9RHOB</name>
<proteinExistence type="predicted"/>
<gene>
    <name evidence="1" type="ORF">F4Y60_12780</name>
</gene>
<organism evidence="1">
    <name type="scientific">Boseongicola sp. SB0664_bin_43</name>
    <dbReference type="NCBI Taxonomy" id="2604844"/>
    <lineage>
        <taxon>Bacteria</taxon>
        <taxon>Pseudomonadati</taxon>
        <taxon>Pseudomonadota</taxon>
        <taxon>Alphaproteobacteria</taxon>
        <taxon>Rhodobacterales</taxon>
        <taxon>Paracoccaceae</taxon>
        <taxon>Boseongicola</taxon>
    </lineage>
</organism>